<gene>
    <name evidence="1" type="ORF">ACFOSB_09550</name>
</gene>
<dbReference type="EMBL" id="JBHRZG010000010">
    <property type="protein sequence ID" value="MFC3833100.1"/>
    <property type="molecule type" value="Genomic_DNA"/>
</dbReference>
<dbReference type="RefSeq" id="WP_322472554.1">
    <property type="nucleotide sequence ID" value="NZ_JBHRZG010000010.1"/>
</dbReference>
<comment type="caution">
    <text evidence="1">The sequence shown here is derived from an EMBL/GenBank/DDBJ whole genome shotgun (WGS) entry which is preliminary data.</text>
</comment>
<sequence length="611" mass="68742">MAGTILMIFELQLVTPQTYATYSFFKNVANIKTKKSYNNIGSFSFSVLSSFSDFDRAITTPEGQGQVVIYADGKPYLHGVIDTYSPTESGFVDVSCTEILQLLKDDIIVGDYKLSNYKYEYLPEASPIQDRSNSDFNEAEVESYWGQYGDSYFVADIYSDSEGTYVNAIDDGQGVSYYGAASGVRQKIYPRWLINNRQTSYILKMEGTGFPRNFYYVGSHNWSNKTSTETQNVGDGIYTTAAPINPSQTTPGGLFNVGPYYLYIKTKNGSTNNFLMNIRIDPFTSVLGRKIIPYFMLYNSPFKAVFSYSEDATTFYVGLSITFNVDGEDYTYSNQASFNKSYYNGAYNAQAFFMVDSVACKYHSFRFEEVNKENHLDWLNRVSDSISFIRTTNALTGYSWSLKYTDADKWQIVSKILELGGNATLEYAGIADNKPTYYVHNYSNLEELYKFANGDEIFNVRYEKDFSDTYNVLVASAKRTTNQGNSTLVTTYSITIAPNPDRPNRLGRLKKKIANPSGIEDIETLTQWALSVYDEHSAPSEPVSFNSILDSFWLKTLPGQYITIHGLLEGQTIVEQVNNISIDEGTGTVSVELAKRLTLKSALIEARLAAE</sequence>
<name>A0ABV7Z8Q7_9DEIO</name>
<protein>
    <submittedName>
        <fullName evidence="1">Uncharacterized protein</fullName>
    </submittedName>
</protein>
<keyword evidence="2" id="KW-1185">Reference proteome</keyword>
<evidence type="ECO:0000313" key="1">
    <source>
        <dbReference type="EMBL" id="MFC3833100.1"/>
    </source>
</evidence>
<proteinExistence type="predicted"/>
<organism evidence="1 2">
    <name type="scientific">Deinococcus rufus</name>
    <dbReference type="NCBI Taxonomy" id="2136097"/>
    <lineage>
        <taxon>Bacteria</taxon>
        <taxon>Thermotogati</taxon>
        <taxon>Deinococcota</taxon>
        <taxon>Deinococci</taxon>
        <taxon>Deinococcales</taxon>
        <taxon>Deinococcaceae</taxon>
        <taxon>Deinococcus</taxon>
    </lineage>
</organism>
<evidence type="ECO:0000313" key="2">
    <source>
        <dbReference type="Proteomes" id="UP001595803"/>
    </source>
</evidence>
<accession>A0ABV7Z8Q7</accession>
<dbReference type="Proteomes" id="UP001595803">
    <property type="component" value="Unassembled WGS sequence"/>
</dbReference>
<reference evidence="2" key="1">
    <citation type="journal article" date="2019" name="Int. J. Syst. Evol. Microbiol.">
        <title>The Global Catalogue of Microorganisms (GCM) 10K type strain sequencing project: providing services to taxonomists for standard genome sequencing and annotation.</title>
        <authorList>
            <consortium name="The Broad Institute Genomics Platform"/>
            <consortium name="The Broad Institute Genome Sequencing Center for Infectious Disease"/>
            <person name="Wu L."/>
            <person name="Ma J."/>
        </authorList>
    </citation>
    <scope>NUCLEOTIDE SEQUENCE [LARGE SCALE GENOMIC DNA]</scope>
    <source>
        <strain evidence="2">CCTCC AB 2017081</strain>
    </source>
</reference>